<organism evidence="2 3">
    <name type="scientific">Gardnerella vaginalis 1400E</name>
    <dbReference type="NCBI Taxonomy" id="698956"/>
    <lineage>
        <taxon>Bacteria</taxon>
        <taxon>Bacillati</taxon>
        <taxon>Actinomycetota</taxon>
        <taxon>Actinomycetes</taxon>
        <taxon>Bifidobacteriales</taxon>
        <taxon>Bifidobacteriaceae</taxon>
        <taxon>Gardnerella</taxon>
    </lineage>
</organism>
<reference evidence="2 3" key="1">
    <citation type="journal article" date="2012" name="J. Bacteriol.">
        <title>Comparative Genomic Analyses of 17 Clinical Isolates of Gardnerella vaginalis Provide Evidence of Multiple Genetically Isolated Clades Consistent with Subspeciation into Genovars.</title>
        <authorList>
            <person name="Ahmed A."/>
            <person name="Earl J."/>
            <person name="Retchless A."/>
            <person name="Hillier S."/>
            <person name="Rabe L."/>
            <person name="Cherpes T."/>
            <person name="Powell E."/>
            <person name="Janto B."/>
            <person name="Eutsey R."/>
            <person name="Hiller N.L."/>
            <person name="Boissy R."/>
            <person name="Dahlgreen M."/>
            <person name="Hall B."/>
            <person name="Costerton J."/>
            <person name="Post J.C."/>
            <person name="Hu F."/>
            <person name="Ehrlich G."/>
        </authorList>
    </citation>
    <scope>NUCLEOTIDE SEQUENCE [LARGE SCALE GENOMIC DNA]</scope>
    <source>
        <strain evidence="2 3">1400E</strain>
    </source>
</reference>
<dbReference type="Gene3D" id="3.40.50.1000">
    <property type="entry name" value="HAD superfamily/HAD-like"/>
    <property type="match status" value="1"/>
</dbReference>
<gene>
    <name evidence="2" type="ORF">CGSMWGv1400E_01802</name>
</gene>
<dbReference type="SUPFAM" id="SSF56784">
    <property type="entry name" value="HAD-like"/>
    <property type="match status" value="1"/>
</dbReference>
<dbReference type="NCBIfam" id="TIGR01509">
    <property type="entry name" value="HAD-SF-IA-v3"/>
    <property type="match status" value="1"/>
</dbReference>
<dbReference type="GO" id="GO:0016787">
    <property type="term" value="F:hydrolase activity"/>
    <property type="evidence" value="ECO:0007669"/>
    <property type="project" value="UniProtKB-KW"/>
</dbReference>
<evidence type="ECO:0000313" key="3">
    <source>
        <dbReference type="Proteomes" id="UP000004884"/>
    </source>
</evidence>
<dbReference type="AlphaFoldDB" id="I4LXY4"/>
<dbReference type="InterPro" id="IPR006439">
    <property type="entry name" value="HAD-SF_hydro_IA"/>
</dbReference>
<name>I4LXY4_GARVA</name>
<dbReference type="Proteomes" id="UP000004884">
    <property type="component" value="Unassembled WGS sequence"/>
</dbReference>
<dbReference type="RefSeq" id="WP_004123718.1">
    <property type="nucleotide sequence ID" value="NZ_ADER01000010.1"/>
</dbReference>
<dbReference type="CDD" id="cd02603">
    <property type="entry name" value="HAD_sEH-N_like"/>
    <property type="match status" value="1"/>
</dbReference>
<dbReference type="EMBL" id="ADER01000010">
    <property type="protein sequence ID" value="EIK81824.1"/>
    <property type="molecule type" value="Genomic_DNA"/>
</dbReference>
<evidence type="ECO:0000313" key="2">
    <source>
        <dbReference type="EMBL" id="EIK81824.1"/>
    </source>
</evidence>
<feature type="region of interest" description="Disordered" evidence="1">
    <location>
        <begin position="1"/>
        <end position="20"/>
    </location>
</feature>
<accession>I4LXY4</accession>
<dbReference type="InterPro" id="IPR036412">
    <property type="entry name" value="HAD-like_sf"/>
</dbReference>
<sequence length="237" mass="27252">MKEEKMKNTNTNTNINTNTNTNENVESVEIYDVMFDYCKVLLEWNCRNCLQKQFPDLVDTICPNGTFGKDDLAGFYEFEDRMDGGELIKDLLPEYERRFGKELSNAFQWYCAHYDQVLTQMMPGMVDLLHDLRKAGYGVWGLTNWSKETFPLALRKFPELNTLLQGTIISGVEKLHKPQPEIFELAMNRFGLKPQTTVFFDDKPVNIDGAHNVGMHGFVFTTAQKAREDLASLGVRL</sequence>
<dbReference type="PANTHER" id="PTHR43611">
    <property type="entry name" value="ALPHA-D-GLUCOSE 1-PHOSPHATE PHOSPHATASE"/>
    <property type="match status" value="1"/>
</dbReference>
<dbReference type="PANTHER" id="PTHR43611:SF3">
    <property type="entry name" value="FLAVIN MONONUCLEOTIDE HYDROLASE 1, CHLOROPLATIC"/>
    <property type="match status" value="1"/>
</dbReference>
<protein>
    <submittedName>
        <fullName evidence="2">Putative HAD superfamily hydrolase</fullName>
    </submittedName>
</protein>
<dbReference type="Pfam" id="PF00702">
    <property type="entry name" value="Hydrolase"/>
    <property type="match status" value="1"/>
</dbReference>
<feature type="compositionally biased region" description="Low complexity" evidence="1">
    <location>
        <begin position="8"/>
        <end position="20"/>
    </location>
</feature>
<comment type="caution">
    <text evidence="2">The sequence shown here is derived from an EMBL/GenBank/DDBJ whole genome shotgun (WGS) entry which is preliminary data.</text>
</comment>
<evidence type="ECO:0000256" key="1">
    <source>
        <dbReference type="SAM" id="MobiDB-lite"/>
    </source>
</evidence>
<dbReference type="InterPro" id="IPR023214">
    <property type="entry name" value="HAD_sf"/>
</dbReference>
<proteinExistence type="predicted"/>
<keyword evidence="2" id="KW-0378">Hydrolase</keyword>
<dbReference type="PATRIC" id="fig|698956.3.peg.349"/>